<dbReference type="InterPro" id="IPR010610">
    <property type="entry name" value="EryCIII-like_C"/>
</dbReference>
<evidence type="ECO:0000256" key="3">
    <source>
        <dbReference type="ARBA" id="ARBA00022679"/>
    </source>
</evidence>
<organism evidence="5 6">
    <name type="scientific">Streptococcus oricebi</name>
    <dbReference type="NCBI Taxonomy" id="1547447"/>
    <lineage>
        <taxon>Bacteria</taxon>
        <taxon>Bacillati</taxon>
        <taxon>Bacillota</taxon>
        <taxon>Bacilli</taxon>
        <taxon>Lactobacillales</taxon>
        <taxon>Streptococcaceae</taxon>
        <taxon>Streptococcus</taxon>
    </lineage>
</organism>
<dbReference type="PANTHER" id="PTHR48043">
    <property type="entry name" value="EG:EG0003.4 PROTEIN-RELATED"/>
    <property type="match status" value="1"/>
</dbReference>
<gene>
    <name evidence="5" type="ORF">C4K46_00410</name>
</gene>
<dbReference type="Pfam" id="PF06722">
    <property type="entry name" value="EryCIII-like_C"/>
    <property type="match status" value="1"/>
</dbReference>
<evidence type="ECO:0000313" key="6">
    <source>
        <dbReference type="Proteomes" id="UP001519296"/>
    </source>
</evidence>
<keyword evidence="3 5" id="KW-0808">Transferase</keyword>
<comment type="caution">
    <text evidence="5">The sequence shown here is derived from an EMBL/GenBank/DDBJ whole genome shotgun (WGS) entry which is preliminary data.</text>
</comment>
<dbReference type="CDD" id="cd03784">
    <property type="entry name" value="GT1_Gtf-like"/>
    <property type="match status" value="1"/>
</dbReference>
<dbReference type="InterPro" id="IPR050271">
    <property type="entry name" value="UDP-glycosyltransferase"/>
</dbReference>
<dbReference type="Proteomes" id="UP001519296">
    <property type="component" value="Unassembled WGS sequence"/>
</dbReference>
<dbReference type="Gene3D" id="3.40.50.2000">
    <property type="entry name" value="Glycogen Phosphorylase B"/>
    <property type="match status" value="2"/>
</dbReference>
<name>A0ABS5B0P4_9STRE</name>
<evidence type="ECO:0000256" key="2">
    <source>
        <dbReference type="ARBA" id="ARBA00022676"/>
    </source>
</evidence>
<dbReference type="InterPro" id="IPR002213">
    <property type="entry name" value="UDP_glucos_trans"/>
</dbReference>
<evidence type="ECO:0000256" key="1">
    <source>
        <dbReference type="ARBA" id="ARBA00009995"/>
    </source>
</evidence>
<protein>
    <submittedName>
        <fullName evidence="5">Glycosyl transferase</fullName>
    </submittedName>
</protein>
<dbReference type="NCBIfam" id="TIGR01426">
    <property type="entry name" value="MGT"/>
    <property type="match status" value="1"/>
</dbReference>
<comment type="similarity">
    <text evidence="1">Belongs to the UDP-glycosyltransferase family.</text>
</comment>
<evidence type="ECO:0000259" key="4">
    <source>
        <dbReference type="Pfam" id="PF06722"/>
    </source>
</evidence>
<accession>A0ABS5B0P4</accession>
<keyword evidence="2" id="KW-0328">Glycosyltransferase</keyword>
<keyword evidence="6" id="KW-1185">Reference proteome</keyword>
<proteinExistence type="inferred from homology"/>
<evidence type="ECO:0000313" key="5">
    <source>
        <dbReference type="EMBL" id="MBP2622397.1"/>
    </source>
</evidence>
<dbReference type="PROSITE" id="PS00375">
    <property type="entry name" value="UDPGT"/>
    <property type="match status" value="1"/>
</dbReference>
<dbReference type="EMBL" id="PRDG01000001">
    <property type="protein sequence ID" value="MBP2622397.1"/>
    <property type="molecule type" value="Genomic_DNA"/>
</dbReference>
<dbReference type="PANTHER" id="PTHR48043:SF145">
    <property type="entry name" value="FI06409P-RELATED"/>
    <property type="match status" value="1"/>
</dbReference>
<feature type="domain" description="Erythromycin biosynthesis protein CIII-like C-terminal" evidence="4">
    <location>
        <begin position="244"/>
        <end position="373"/>
    </location>
</feature>
<reference evidence="5 6" key="1">
    <citation type="submission" date="2018-02" db="EMBL/GenBank/DDBJ databases">
        <title>Draft genome sequence of Streptococcus oricebi CCUG 70868T type strain.</title>
        <authorList>
            <person name="Mendez V."/>
            <person name="Salva-Serra F."/>
            <person name="Jaen-Luchoro D."/>
            <person name="Gonzales-Siles L."/>
            <person name="Karlsson R."/>
            <person name="Engstrom-Jakobsson H."/>
            <person name="Busquets A."/>
            <person name="Gomila M."/>
            <person name="Pineiro-Iglesias B."/>
            <person name="Bennasar-Figueras A."/>
            <person name="Seeger M."/>
            <person name="Moore E."/>
        </authorList>
    </citation>
    <scope>NUCLEOTIDE SEQUENCE [LARGE SCALE GENOMIC DNA]</scope>
    <source>
        <strain evidence="5 6">CCUG 70868</strain>
    </source>
</reference>
<dbReference type="GO" id="GO:0016740">
    <property type="term" value="F:transferase activity"/>
    <property type="evidence" value="ECO:0007669"/>
    <property type="project" value="UniProtKB-KW"/>
</dbReference>
<dbReference type="InterPro" id="IPR035595">
    <property type="entry name" value="UDP_glycos_trans_CS"/>
</dbReference>
<dbReference type="InterPro" id="IPR006326">
    <property type="entry name" value="UDPGT_MGT-like"/>
</dbReference>
<dbReference type="SUPFAM" id="SSF53756">
    <property type="entry name" value="UDP-Glycosyltransferase/glycogen phosphorylase"/>
    <property type="match status" value="1"/>
</dbReference>
<sequence length="379" mass="43107">MKRILMVNLPFSGHTNPTLDLARTFVDLGHEVTYIHSPTWRDKIEATGAIFIPYDHYEAGKTAEIKSWAWAYETIKRIGQNFDCLVYEMLFTAGKALADQLGIPSFRLFSTFALNEQVLSDCGRTGGFYLTLIFRFPILQRLLSRPLARRFGWRYTDMVREMIDNAPEFNFVYTVKDFQIYPDQFPAEHYYFVGPSIGPRQENNLDFSNFPDPIVYISLGTLLNDSPDFFKKCIQAFGNQKLSVIMSIGDKIDARKLGDIPDNIFLAPFLPQLQILERASLFITHGGMNSVNEALYYGVPMLVVPMGNDQPRVAQQVVDVHVGKCLNKCSLTAQQLQESAEELLKNKSYRKRAQAFQNKCRAAGGNQRIAQQILTALNK</sequence>